<organism evidence="3 4">
    <name type="scientific">Aspergillus leporis</name>
    <dbReference type="NCBI Taxonomy" id="41062"/>
    <lineage>
        <taxon>Eukaryota</taxon>
        <taxon>Fungi</taxon>
        <taxon>Dikarya</taxon>
        <taxon>Ascomycota</taxon>
        <taxon>Pezizomycotina</taxon>
        <taxon>Eurotiomycetes</taxon>
        <taxon>Eurotiomycetidae</taxon>
        <taxon>Eurotiales</taxon>
        <taxon>Aspergillaceae</taxon>
        <taxon>Aspergillus</taxon>
        <taxon>Aspergillus subgen. Circumdati</taxon>
    </lineage>
</organism>
<sequence>MTNEQHPHRYGVARRLLAAFIGHQEPILPTVAPHGVPPMPDHSKAMGPPSESRAKRLKISTTDTSDLIPPNDKLLVFRALTGIDSVPTLNTLHHYHRTAPNVGIYTRVVQAEKFNAQRYRFFSILINTCLGVQIVVAASLTALGAASGPHSAVTAFGAINTIMAGILTYLKGSGLPDRLKHYQNEWRNIREYIEQRERELCLDGCGLDVQEEIQYIEYLYEGVKREIEATKGGGESRASMNHGQYNRRSFLPANARTQDASSRSPVTMPQHSNPLLHHLLRPLQRQTLPPHPGCSHLVDARLLKVIDTDPENGPAIVGFALWSLPTSPVGKTEIETLEDGFSPPWPESCDGEFCERFFGANHERQAEVMDVDILRTHPAARRRGVATMLVQWGLEKAKEDEVEVYLSSTEMGRPVYEKLGFEVRKTGETAGGHVQHSMVWAP</sequence>
<keyword evidence="1" id="KW-1133">Transmembrane helix</keyword>
<dbReference type="OrthoDB" id="4472872at2759"/>
<keyword evidence="1" id="KW-0472">Membrane</keyword>
<dbReference type="CDD" id="cd04301">
    <property type="entry name" value="NAT_SF"/>
    <property type="match status" value="1"/>
</dbReference>
<dbReference type="InterPro" id="IPR000182">
    <property type="entry name" value="GNAT_dom"/>
</dbReference>
<dbReference type="GO" id="GO:0016747">
    <property type="term" value="F:acyltransferase activity, transferring groups other than amino-acyl groups"/>
    <property type="evidence" value="ECO:0007669"/>
    <property type="project" value="InterPro"/>
</dbReference>
<evidence type="ECO:0000259" key="2">
    <source>
        <dbReference type="PROSITE" id="PS51186"/>
    </source>
</evidence>
<feature type="transmembrane region" description="Helical" evidence="1">
    <location>
        <begin position="121"/>
        <end position="146"/>
    </location>
</feature>
<dbReference type="SUPFAM" id="SSF55729">
    <property type="entry name" value="Acyl-CoA N-acyltransferases (Nat)"/>
    <property type="match status" value="1"/>
</dbReference>
<keyword evidence="1" id="KW-0812">Transmembrane</keyword>
<feature type="domain" description="N-acetyltransferase" evidence="2">
    <location>
        <begin position="303"/>
        <end position="442"/>
    </location>
</feature>
<dbReference type="InterPro" id="IPR041622">
    <property type="entry name" value="SLATT_fungi"/>
</dbReference>
<name>A0A5N5WSH2_9EURO</name>
<dbReference type="PROSITE" id="PS51186">
    <property type="entry name" value="GNAT"/>
    <property type="match status" value="1"/>
</dbReference>
<dbReference type="PANTHER" id="PTHR38793">
    <property type="entry name" value="SLATT_FUNGAL DOMAIN-CONTAINING PROTEIN-RELATED"/>
    <property type="match status" value="1"/>
</dbReference>
<reference evidence="3 4" key="1">
    <citation type="submission" date="2019-04" db="EMBL/GenBank/DDBJ databases">
        <title>Friends and foes A comparative genomics study of 23 Aspergillus species from section Flavi.</title>
        <authorList>
            <consortium name="DOE Joint Genome Institute"/>
            <person name="Kjaerbolling I."/>
            <person name="Vesth T."/>
            <person name="Frisvad J.C."/>
            <person name="Nybo J.L."/>
            <person name="Theobald S."/>
            <person name="Kildgaard S."/>
            <person name="Isbrandt T."/>
            <person name="Kuo A."/>
            <person name="Sato A."/>
            <person name="Lyhne E.K."/>
            <person name="Kogle M.E."/>
            <person name="Wiebenga A."/>
            <person name="Kun R.S."/>
            <person name="Lubbers R.J."/>
            <person name="Makela M.R."/>
            <person name="Barry K."/>
            <person name="Chovatia M."/>
            <person name="Clum A."/>
            <person name="Daum C."/>
            <person name="Haridas S."/>
            <person name="He G."/>
            <person name="LaButti K."/>
            <person name="Lipzen A."/>
            <person name="Mondo S."/>
            <person name="Riley R."/>
            <person name="Salamov A."/>
            <person name="Simmons B.A."/>
            <person name="Magnuson J.K."/>
            <person name="Henrissat B."/>
            <person name="Mortensen U.H."/>
            <person name="Larsen T.O."/>
            <person name="Devries R.P."/>
            <person name="Grigoriev I.V."/>
            <person name="Machida M."/>
            <person name="Baker S.E."/>
            <person name="Andersen M.R."/>
        </authorList>
    </citation>
    <scope>NUCLEOTIDE SEQUENCE [LARGE SCALE GENOMIC DNA]</scope>
    <source>
        <strain evidence="3 4">CBS 151.66</strain>
    </source>
</reference>
<dbReference type="EMBL" id="ML732313">
    <property type="protein sequence ID" value="KAB8070140.1"/>
    <property type="molecule type" value="Genomic_DNA"/>
</dbReference>
<gene>
    <name evidence="3" type="ORF">BDV29DRAFT_160763</name>
</gene>
<dbReference type="PANTHER" id="PTHR38793:SF3">
    <property type="entry name" value="SMODS AND SLOG-ASSOCIATING 2TM EFFECTOR DOMAIN-CONTAINING PROTEIN"/>
    <property type="match status" value="1"/>
</dbReference>
<proteinExistence type="predicted"/>
<dbReference type="NCBIfam" id="NF033635">
    <property type="entry name" value="SLATT_fungal"/>
    <property type="match status" value="1"/>
</dbReference>
<dbReference type="Pfam" id="PF18142">
    <property type="entry name" value="SLATT_fungal"/>
    <property type="match status" value="1"/>
</dbReference>
<dbReference type="InterPro" id="IPR016181">
    <property type="entry name" value="Acyl_CoA_acyltransferase"/>
</dbReference>
<evidence type="ECO:0000313" key="3">
    <source>
        <dbReference type="EMBL" id="KAB8070140.1"/>
    </source>
</evidence>
<evidence type="ECO:0000313" key="4">
    <source>
        <dbReference type="Proteomes" id="UP000326565"/>
    </source>
</evidence>
<dbReference type="Gene3D" id="3.40.630.30">
    <property type="match status" value="1"/>
</dbReference>
<accession>A0A5N5WSH2</accession>
<dbReference type="AlphaFoldDB" id="A0A5N5WSH2"/>
<dbReference type="Pfam" id="PF00583">
    <property type="entry name" value="Acetyltransf_1"/>
    <property type="match status" value="1"/>
</dbReference>
<keyword evidence="4" id="KW-1185">Reference proteome</keyword>
<dbReference type="Proteomes" id="UP000326565">
    <property type="component" value="Unassembled WGS sequence"/>
</dbReference>
<evidence type="ECO:0000256" key="1">
    <source>
        <dbReference type="SAM" id="Phobius"/>
    </source>
</evidence>
<protein>
    <recommendedName>
        <fullName evidence="2">N-acetyltransferase domain-containing protein</fullName>
    </recommendedName>
</protein>
<feature type="transmembrane region" description="Helical" evidence="1">
    <location>
        <begin position="152"/>
        <end position="170"/>
    </location>
</feature>